<dbReference type="GO" id="GO:0050661">
    <property type="term" value="F:NADP binding"/>
    <property type="evidence" value="ECO:0007669"/>
    <property type="project" value="TreeGrafter"/>
</dbReference>
<dbReference type="GO" id="GO:0005829">
    <property type="term" value="C:cytosol"/>
    <property type="evidence" value="ECO:0007669"/>
    <property type="project" value="TreeGrafter"/>
</dbReference>
<dbReference type="PANTHER" id="PTHR21089">
    <property type="entry name" value="SHIKIMATE DEHYDROGENASE"/>
    <property type="match status" value="1"/>
</dbReference>
<dbReference type="Gene3D" id="3.40.50.10860">
    <property type="entry name" value="Leucine Dehydrogenase, chain A, domain 1"/>
    <property type="match status" value="1"/>
</dbReference>
<dbReference type="EMBL" id="CACSIP010000045">
    <property type="protein sequence ID" value="CAA0132337.1"/>
    <property type="molecule type" value="Genomic_DNA"/>
</dbReference>
<dbReference type="SUPFAM" id="SSF53223">
    <property type="entry name" value="Aminoacid dehydrogenase-like, N-terminal domain"/>
    <property type="match status" value="1"/>
</dbReference>
<dbReference type="InterPro" id="IPR013708">
    <property type="entry name" value="Shikimate_DH-bd_N"/>
</dbReference>
<dbReference type="GO" id="GO:0019632">
    <property type="term" value="P:shikimate metabolic process"/>
    <property type="evidence" value="ECO:0007669"/>
    <property type="project" value="TreeGrafter"/>
</dbReference>
<feature type="domain" description="Shikimate dehydrogenase substrate binding N-terminal" evidence="1">
    <location>
        <begin position="30"/>
        <end position="98"/>
    </location>
</feature>
<evidence type="ECO:0000313" key="3">
    <source>
        <dbReference type="Proteomes" id="UP000430146"/>
    </source>
</evidence>
<organism evidence="2 3">
    <name type="scientific">Mycolicibacterium vanbaalenii</name>
    <name type="common">Mycobacterium vanbaalenii</name>
    <dbReference type="NCBI Taxonomy" id="110539"/>
    <lineage>
        <taxon>Bacteria</taxon>
        <taxon>Bacillati</taxon>
        <taxon>Actinomycetota</taxon>
        <taxon>Actinomycetes</taxon>
        <taxon>Mycobacteriales</taxon>
        <taxon>Mycobacteriaceae</taxon>
        <taxon>Mycolicibacterium</taxon>
    </lineage>
</organism>
<dbReference type="Pfam" id="PF08501">
    <property type="entry name" value="Shikimate_dh_N"/>
    <property type="match status" value="1"/>
</dbReference>
<dbReference type="InterPro" id="IPR046346">
    <property type="entry name" value="Aminoacid_DH-like_N_sf"/>
</dbReference>
<dbReference type="InterPro" id="IPR036291">
    <property type="entry name" value="NAD(P)-bd_dom_sf"/>
</dbReference>
<name>A0A5S9R742_MYCVN</name>
<dbReference type="GO" id="GO:0004764">
    <property type="term" value="F:shikimate 3-dehydrogenase (NADP+) activity"/>
    <property type="evidence" value="ECO:0007669"/>
    <property type="project" value="UniProtKB-EC"/>
</dbReference>
<dbReference type="NCBIfam" id="NF009202">
    <property type="entry name" value="PRK12550.1"/>
    <property type="match status" value="1"/>
</dbReference>
<dbReference type="AlphaFoldDB" id="A0A5S9R742"/>
<dbReference type="PANTHER" id="PTHR21089:SF9">
    <property type="entry name" value="SHIKIMATE DEHYDROGENASE-LIKE PROTEIN HI_0607"/>
    <property type="match status" value="1"/>
</dbReference>
<gene>
    <name evidence="2" type="primary">sdhL</name>
    <name evidence="2" type="ORF">AELLOGFF_01730</name>
</gene>
<sequence>MTAGSRRPPLSKDTRLCISLAGRPSNIGTRFHNHLYDVLGLDFIYKAFTTDDISAAIAGVRALGIRGCSVSMPFKETVLSLVDDVEPSAKSIRSVNTIVNDDGRLTASNTDYLAVQQLIDEHGLAPQQSVLIRGSGGMAGAVGAAFADGGFGVGVVVARNPVAGPALADRLGWEYTAEVGARTADIVVNVTPIGMAGGPEENDAAFQDATIRAAHTVFDVVALPSETPLIAAARAAGVDVITGAQVIALQAAEQFARYTGVRPNPEQIAEASAVSRA</sequence>
<dbReference type="SUPFAM" id="SSF51735">
    <property type="entry name" value="NAD(P)-binding Rossmann-fold domains"/>
    <property type="match status" value="1"/>
</dbReference>
<dbReference type="Proteomes" id="UP000430146">
    <property type="component" value="Unassembled WGS sequence"/>
</dbReference>
<protein>
    <submittedName>
        <fullName evidence="2">Shikimate dehydrogenase-like protein</fullName>
        <ecNumber evidence="2">1.1.1.25</ecNumber>
    </submittedName>
</protein>
<dbReference type="Gene3D" id="3.40.50.720">
    <property type="entry name" value="NAD(P)-binding Rossmann-like Domain"/>
    <property type="match status" value="1"/>
</dbReference>
<accession>A0A5S9R742</accession>
<reference evidence="2 3" key="1">
    <citation type="submission" date="2019-11" db="EMBL/GenBank/DDBJ databases">
        <authorList>
            <person name="Holert J."/>
        </authorList>
    </citation>
    <scope>NUCLEOTIDE SEQUENCE [LARGE SCALE GENOMIC DNA]</scope>
    <source>
        <strain evidence="2">BC8_1</strain>
    </source>
</reference>
<dbReference type="OrthoDB" id="9792692at2"/>
<keyword evidence="2" id="KW-0560">Oxidoreductase</keyword>
<proteinExistence type="predicted"/>
<dbReference type="RefSeq" id="WP_159234440.1">
    <property type="nucleotide sequence ID" value="NZ_CACSIP010000045.1"/>
</dbReference>
<dbReference type="GO" id="GO:0009423">
    <property type="term" value="P:chorismate biosynthetic process"/>
    <property type="evidence" value="ECO:0007669"/>
    <property type="project" value="TreeGrafter"/>
</dbReference>
<evidence type="ECO:0000313" key="2">
    <source>
        <dbReference type="EMBL" id="CAA0132337.1"/>
    </source>
</evidence>
<dbReference type="EC" id="1.1.1.25" evidence="2"/>
<keyword evidence="3" id="KW-1185">Reference proteome</keyword>
<dbReference type="InterPro" id="IPR022893">
    <property type="entry name" value="Shikimate_DH_fam"/>
</dbReference>
<evidence type="ECO:0000259" key="1">
    <source>
        <dbReference type="Pfam" id="PF08501"/>
    </source>
</evidence>